<dbReference type="Pfam" id="PF13460">
    <property type="entry name" value="NAD_binding_10"/>
    <property type="match status" value="1"/>
</dbReference>
<evidence type="ECO:0000259" key="1">
    <source>
        <dbReference type="Pfam" id="PF13460"/>
    </source>
</evidence>
<feature type="domain" description="NAD(P)-binding" evidence="1">
    <location>
        <begin position="8"/>
        <end position="123"/>
    </location>
</feature>
<organism evidence="2 3">
    <name type="scientific">Campylobacter suis</name>
    <dbReference type="NCBI Taxonomy" id="2790657"/>
    <lineage>
        <taxon>Bacteria</taxon>
        <taxon>Pseudomonadati</taxon>
        <taxon>Campylobacterota</taxon>
        <taxon>Epsilonproteobacteria</taxon>
        <taxon>Campylobacterales</taxon>
        <taxon>Campylobacteraceae</taxon>
        <taxon>Campylobacter</taxon>
    </lineage>
</organism>
<dbReference type="InterPro" id="IPR016040">
    <property type="entry name" value="NAD(P)-bd_dom"/>
</dbReference>
<dbReference type="SUPFAM" id="SSF51735">
    <property type="entry name" value="NAD(P)-binding Rossmann-fold domains"/>
    <property type="match status" value="1"/>
</dbReference>
<proteinExistence type="predicted"/>
<reference evidence="2 3" key="1">
    <citation type="submission" date="2020-11" db="EMBL/GenBank/DDBJ databases">
        <authorList>
            <person name="Peeters C."/>
        </authorList>
    </citation>
    <scope>NUCLEOTIDE SEQUENCE [LARGE SCALE GENOMIC DNA]</scope>
    <source>
        <strain evidence="2 3">LMG 8286</strain>
    </source>
</reference>
<keyword evidence="3" id="KW-1185">Reference proteome</keyword>
<evidence type="ECO:0000313" key="2">
    <source>
        <dbReference type="EMBL" id="CAD7287208.1"/>
    </source>
</evidence>
<dbReference type="Proteomes" id="UP000789359">
    <property type="component" value="Unassembled WGS sequence"/>
</dbReference>
<accession>A0ABM8Q370</accession>
<dbReference type="RefSeq" id="WP_230056594.1">
    <property type="nucleotide sequence ID" value="NZ_CAJHOE010000001.1"/>
</dbReference>
<sequence length="211" mass="23653">MKTALVVGATGVVGREILLQLLADERYDKVIVWARREIKISSAKLETRVIDFEKISELSLYGVDEVFCALGTTINQAKTRANFIKVDFTYTFEIAKVAKISGVQKFILISAPNANSTSKNFYLCTKGKVEDAIRGLRFKALHIVRAPLIDGKRAQFRLGEWIFIKLFKILPKGFLKTYQPLGGKQIAKAAILKAQDRSLGVCEYFVFEILG</sequence>
<protein>
    <recommendedName>
        <fullName evidence="1">NAD(P)-binding domain-containing protein</fullName>
    </recommendedName>
</protein>
<dbReference type="Gene3D" id="3.40.50.720">
    <property type="entry name" value="NAD(P)-binding Rossmann-like Domain"/>
    <property type="match status" value="1"/>
</dbReference>
<dbReference type="PANTHER" id="PTHR14097">
    <property type="entry name" value="OXIDOREDUCTASE HTATIP2"/>
    <property type="match status" value="1"/>
</dbReference>
<comment type="caution">
    <text evidence="2">The sequence shown here is derived from an EMBL/GenBank/DDBJ whole genome shotgun (WGS) entry which is preliminary data.</text>
</comment>
<dbReference type="EMBL" id="CAJHOE010000001">
    <property type="protein sequence ID" value="CAD7287208.1"/>
    <property type="molecule type" value="Genomic_DNA"/>
</dbReference>
<gene>
    <name evidence="2" type="ORF">LMG8286_00839</name>
</gene>
<dbReference type="InterPro" id="IPR036291">
    <property type="entry name" value="NAD(P)-bd_dom_sf"/>
</dbReference>
<dbReference type="PANTHER" id="PTHR14097:SF7">
    <property type="entry name" value="OXIDOREDUCTASE HTATIP2"/>
    <property type="match status" value="1"/>
</dbReference>
<evidence type="ECO:0000313" key="3">
    <source>
        <dbReference type="Proteomes" id="UP000789359"/>
    </source>
</evidence>
<name>A0ABM8Q370_9BACT</name>